<dbReference type="InterPro" id="IPR029058">
    <property type="entry name" value="AB_hydrolase_fold"/>
</dbReference>
<evidence type="ECO:0000313" key="3">
    <source>
        <dbReference type="EMBL" id="MFC5865272.1"/>
    </source>
</evidence>
<dbReference type="GO" id="GO:0016787">
    <property type="term" value="F:hydrolase activity"/>
    <property type="evidence" value="ECO:0007669"/>
    <property type="project" value="UniProtKB-KW"/>
</dbReference>
<name>A0ABW1EPR2_9BACT</name>
<protein>
    <submittedName>
        <fullName evidence="3">Alpha/beta fold hydrolase</fullName>
    </submittedName>
</protein>
<keyword evidence="4" id="KW-1185">Reference proteome</keyword>
<dbReference type="InterPro" id="IPR050266">
    <property type="entry name" value="AB_hydrolase_sf"/>
</dbReference>
<dbReference type="PANTHER" id="PTHR43798">
    <property type="entry name" value="MONOACYLGLYCEROL LIPASE"/>
    <property type="match status" value="1"/>
</dbReference>
<sequence>MKLRWTELVAVGLMAVVEAHGQAAAPKPADTSSHTVQFVTVEPGVKLEVLDWGGTGSPLIFLAGLGSDAHVFDTFALKFTSAHHVYGISRRGYGKSDGPKPDSNNYSATRLADDVLTVMDQLKIEKPVLVGHSIAGEELSSIGTRFPERVAGLVYLDAGYPYAYYDPKAENPDPIMDMAMARHELWQLTGPQSTQERKEMVKEMLEVTLPRLQKDFEAQQKHLETVKDQPAPPDSPDVEYGSAVLRGVEQFTGVKCPALAIFAVPHNLGPMKDLDAAAKAKAEADDLAIVGAQVNAFEAGNPTARVVRIPHADHFIFESNEADVIREMNTFLAKMQ</sequence>
<dbReference type="InterPro" id="IPR000073">
    <property type="entry name" value="AB_hydrolase_1"/>
</dbReference>
<dbReference type="RefSeq" id="WP_263341577.1">
    <property type="nucleotide sequence ID" value="NZ_JAGSYH010000007.1"/>
</dbReference>
<keyword evidence="1 3" id="KW-0378">Hydrolase</keyword>
<dbReference type="Pfam" id="PF00561">
    <property type="entry name" value="Abhydrolase_1"/>
    <property type="match status" value="1"/>
</dbReference>
<evidence type="ECO:0000313" key="4">
    <source>
        <dbReference type="Proteomes" id="UP001596091"/>
    </source>
</evidence>
<organism evidence="3 4">
    <name type="scientific">Acidicapsa dinghuensis</name>
    <dbReference type="NCBI Taxonomy" id="2218256"/>
    <lineage>
        <taxon>Bacteria</taxon>
        <taxon>Pseudomonadati</taxon>
        <taxon>Acidobacteriota</taxon>
        <taxon>Terriglobia</taxon>
        <taxon>Terriglobales</taxon>
        <taxon>Acidobacteriaceae</taxon>
        <taxon>Acidicapsa</taxon>
    </lineage>
</organism>
<proteinExistence type="predicted"/>
<dbReference type="Proteomes" id="UP001596091">
    <property type="component" value="Unassembled WGS sequence"/>
</dbReference>
<accession>A0ABW1EPR2</accession>
<dbReference type="EMBL" id="JBHSPH010000018">
    <property type="protein sequence ID" value="MFC5865272.1"/>
    <property type="molecule type" value="Genomic_DNA"/>
</dbReference>
<feature type="domain" description="AB hydrolase-1" evidence="2">
    <location>
        <begin position="58"/>
        <end position="318"/>
    </location>
</feature>
<comment type="caution">
    <text evidence="3">The sequence shown here is derived from an EMBL/GenBank/DDBJ whole genome shotgun (WGS) entry which is preliminary data.</text>
</comment>
<dbReference type="SUPFAM" id="SSF53474">
    <property type="entry name" value="alpha/beta-Hydrolases"/>
    <property type="match status" value="1"/>
</dbReference>
<dbReference type="Gene3D" id="3.40.50.1820">
    <property type="entry name" value="alpha/beta hydrolase"/>
    <property type="match status" value="1"/>
</dbReference>
<evidence type="ECO:0000259" key="2">
    <source>
        <dbReference type="Pfam" id="PF00561"/>
    </source>
</evidence>
<reference evidence="4" key="1">
    <citation type="journal article" date="2019" name="Int. J. Syst. Evol. Microbiol.">
        <title>The Global Catalogue of Microorganisms (GCM) 10K type strain sequencing project: providing services to taxonomists for standard genome sequencing and annotation.</title>
        <authorList>
            <consortium name="The Broad Institute Genomics Platform"/>
            <consortium name="The Broad Institute Genome Sequencing Center for Infectious Disease"/>
            <person name="Wu L."/>
            <person name="Ma J."/>
        </authorList>
    </citation>
    <scope>NUCLEOTIDE SEQUENCE [LARGE SCALE GENOMIC DNA]</scope>
    <source>
        <strain evidence="4">JCM 4087</strain>
    </source>
</reference>
<gene>
    <name evidence="3" type="ORF">ACFPT7_23405</name>
</gene>
<evidence type="ECO:0000256" key="1">
    <source>
        <dbReference type="ARBA" id="ARBA00022801"/>
    </source>
</evidence>
<dbReference type="PANTHER" id="PTHR43798:SF31">
    <property type="entry name" value="AB HYDROLASE SUPERFAMILY PROTEIN YCLE"/>
    <property type="match status" value="1"/>
</dbReference>